<dbReference type="Proteomes" id="UP000230069">
    <property type="component" value="Unassembled WGS sequence"/>
</dbReference>
<dbReference type="FunCoup" id="A0A2G5E6B5">
    <property type="interactions" value="813"/>
</dbReference>
<feature type="domain" description="AMP-binding enzyme C-terminal" evidence="4">
    <location>
        <begin position="451"/>
        <end position="526"/>
    </location>
</feature>
<dbReference type="FunFam" id="3.30.300.30:FF:000007">
    <property type="entry name" value="4-coumarate--CoA ligase 2"/>
    <property type="match status" value="1"/>
</dbReference>
<dbReference type="PANTHER" id="PTHR24096:SF251">
    <property type="entry name" value="4-COUMARATE--COA LIGASE-LIKE 9"/>
    <property type="match status" value="1"/>
</dbReference>
<dbReference type="Gene3D" id="3.30.300.30">
    <property type="match status" value="1"/>
</dbReference>
<evidence type="ECO:0000256" key="2">
    <source>
        <dbReference type="ARBA" id="ARBA00022598"/>
    </source>
</evidence>
<dbReference type="OrthoDB" id="10253869at2759"/>
<accession>A0A2G5E6B5</accession>
<dbReference type="Pfam" id="PF00501">
    <property type="entry name" value="AMP-binding"/>
    <property type="match status" value="1"/>
</dbReference>
<feature type="domain" description="AMP-dependent synthetase/ligase" evidence="3">
    <location>
        <begin position="55"/>
        <end position="399"/>
    </location>
</feature>
<evidence type="ECO:0008006" key="7">
    <source>
        <dbReference type="Google" id="ProtNLM"/>
    </source>
</evidence>
<dbReference type="CDD" id="cd05904">
    <property type="entry name" value="4CL"/>
    <property type="match status" value="1"/>
</dbReference>
<dbReference type="Gene3D" id="3.40.50.12780">
    <property type="entry name" value="N-terminal domain of ligase-like"/>
    <property type="match status" value="1"/>
</dbReference>
<gene>
    <name evidence="5" type="ORF">AQUCO_01100266v1</name>
</gene>
<dbReference type="STRING" id="218851.A0A2G5E6B5"/>
<name>A0A2G5E6B5_AQUCA</name>
<keyword evidence="6" id="KW-1185">Reference proteome</keyword>
<dbReference type="PANTHER" id="PTHR24096">
    <property type="entry name" value="LONG-CHAIN-FATTY-ACID--COA LIGASE"/>
    <property type="match status" value="1"/>
</dbReference>
<evidence type="ECO:0000313" key="6">
    <source>
        <dbReference type="Proteomes" id="UP000230069"/>
    </source>
</evidence>
<dbReference type="InterPro" id="IPR025110">
    <property type="entry name" value="AMP-bd_C"/>
</dbReference>
<dbReference type="InterPro" id="IPR045851">
    <property type="entry name" value="AMP-bd_C_sf"/>
</dbReference>
<keyword evidence="2" id="KW-0436">Ligase</keyword>
<dbReference type="GO" id="GO:0016405">
    <property type="term" value="F:CoA-ligase activity"/>
    <property type="evidence" value="ECO:0007669"/>
    <property type="project" value="TreeGrafter"/>
</dbReference>
<evidence type="ECO:0000259" key="3">
    <source>
        <dbReference type="Pfam" id="PF00501"/>
    </source>
</evidence>
<dbReference type="InParanoid" id="A0A2G5E6B5"/>
<evidence type="ECO:0000256" key="1">
    <source>
        <dbReference type="ARBA" id="ARBA00006432"/>
    </source>
</evidence>
<dbReference type="InterPro" id="IPR000873">
    <property type="entry name" value="AMP-dep_synth/lig_dom"/>
</dbReference>
<dbReference type="EMBL" id="KZ305028">
    <property type="protein sequence ID" value="PIA51312.1"/>
    <property type="molecule type" value="Genomic_DNA"/>
</dbReference>
<comment type="similarity">
    <text evidence="1">Belongs to the ATP-dependent AMP-binding enzyme family.</text>
</comment>
<reference evidence="5 6" key="1">
    <citation type="submission" date="2017-09" db="EMBL/GenBank/DDBJ databases">
        <title>WGS assembly of Aquilegia coerulea Goldsmith.</title>
        <authorList>
            <person name="Hodges S."/>
            <person name="Kramer E."/>
            <person name="Nordborg M."/>
            <person name="Tomkins J."/>
            <person name="Borevitz J."/>
            <person name="Derieg N."/>
            <person name="Yan J."/>
            <person name="Mihaltcheva S."/>
            <person name="Hayes R.D."/>
            <person name="Rokhsar D."/>
        </authorList>
    </citation>
    <scope>NUCLEOTIDE SEQUENCE [LARGE SCALE GENOMIC DNA]</scope>
    <source>
        <strain evidence="6">cv. Goldsmith</strain>
    </source>
</reference>
<evidence type="ECO:0000259" key="4">
    <source>
        <dbReference type="Pfam" id="PF13193"/>
    </source>
</evidence>
<dbReference type="AlphaFoldDB" id="A0A2G5E6B5"/>
<evidence type="ECO:0000313" key="5">
    <source>
        <dbReference type="EMBL" id="PIA51312.1"/>
    </source>
</evidence>
<protein>
    <recommendedName>
        <fullName evidence="7">4-coumarate--CoA ligase</fullName>
    </recommendedName>
</protein>
<dbReference type="Pfam" id="PF13193">
    <property type="entry name" value="AMP-binding_C"/>
    <property type="match status" value="1"/>
</dbReference>
<organism evidence="5 6">
    <name type="scientific">Aquilegia coerulea</name>
    <name type="common">Rocky mountain columbine</name>
    <dbReference type="NCBI Taxonomy" id="218851"/>
    <lineage>
        <taxon>Eukaryota</taxon>
        <taxon>Viridiplantae</taxon>
        <taxon>Streptophyta</taxon>
        <taxon>Embryophyta</taxon>
        <taxon>Tracheophyta</taxon>
        <taxon>Spermatophyta</taxon>
        <taxon>Magnoliopsida</taxon>
        <taxon>Ranunculales</taxon>
        <taxon>Ranunculaceae</taxon>
        <taxon>Thalictroideae</taxon>
        <taxon>Aquilegia</taxon>
    </lineage>
</organism>
<dbReference type="SUPFAM" id="SSF56801">
    <property type="entry name" value="Acetyl-CoA synthetase-like"/>
    <property type="match status" value="1"/>
</dbReference>
<proteinExistence type="inferred from homology"/>
<dbReference type="InterPro" id="IPR020845">
    <property type="entry name" value="AMP-binding_CS"/>
</dbReference>
<dbReference type="InterPro" id="IPR042099">
    <property type="entry name" value="ANL_N_sf"/>
</dbReference>
<sequence length="544" mass="59546">MAEINPSSGFCYKTKIYHNLRPQVQLPSTNQPLSASEYAISLLRSSSLSLENTISFIDSSTDSRLSYSDFIKQVESLSFSLHNRFGLKTGDSAFILSPPSLQISILYFSLLSLGVIISPANPISTIPEISRQISLSKPVIGFATNVTSSKLPSFLHGTILIDSDDFKSMLTIQPGRVNVRVNQTDTAAILYSSGTTGKVKGVELSHRNIIALTAGFDKVRMEPVEENPPHPIALFTIPLFHVFGFFMTIRAVALGETVVLMERFDFVGMLKAIETYKVTYVPVSPPLVVAMAKLDVVEKFDLSSLTVVGCGGAPLGKEVSEKFLSRFPNVQITQGYGMTETTGGSYEDVRAEETKKHGSVGRLSENMEAKIVDPDTGEALPPGQRGELWLRGPIVMKGYVGDNEATVATFDSEGWLKTGDLCYIDNDGFLYIVDRLKELIKYKAYQVPPAELEQLLQSHPEIADVAVVPYPDEEAGQIPMAFVVRKPGSNLSGTEVMDFVAKQVAPYKKIRRVAFISSIPKSAAGKILRRELIDSIQSTPSSKL</sequence>
<dbReference type="PROSITE" id="PS00455">
    <property type="entry name" value="AMP_BINDING"/>
    <property type="match status" value="1"/>
</dbReference>